<dbReference type="HOGENOM" id="CLU_3107800_0_0_1"/>
<gene>
    <name evidence="1" type="ORF">SS1G_02567</name>
</gene>
<proteinExistence type="predicted"/>
<dbReference type="EMBL" id="CH476623">
    <property type="protein sequence ID" value="EDN99709.1"/>
    <property type="molecule type" value="Genomic_DNA"/>
</dbReference>
<accession>A7EB81</accession>
<dbReference type="RefSeq" id="XP_001596347.1">
    <property type="nucleotide sequence ID" value="XM_001596297.1"/>
</dbReference>
<sequence>MGFMVPYKAILAHGLSQTARYIRFTTGPNKRMSSNNKYVREYIIPCSISVV</sequence>
<dbReference type="Proteomes" id="UP000001312">
    <property type="component" value="Unassembled WGS sequence"/>
</dbReference>
<evidence type="ECO:0000313" key="1">
    <source>
        <dbReference type="EMBL" id="EDN99709.1"/>
    </source>
</evidence>
<name>A7EB81_SCLS1</name>
<dbReference type="AlphaFoldDB" id="A7EB81"/>
<organism evidence="1 2">
    <name type="scientific">Sclerotinia sclerotiorum (strain ATCC 18683 / 1980 / Ss-1)</name>
    <name type="common">White mold</name>
    <name type="synonym">Whetzelinia sclerotiorum</name>
    <dbReference type="NCBI Taxonomy" id="665079"/>
    <lineage>
        <taxon>Eukaryota</taxon>
        <taxon>Fungi</taxon>
        <taxon>Dikarya</taxon>
        <taxon>Ascomycota</taxon>
        <taxon>Pezizomycotina</taxon>
        <taxon>Leotiomycetes</taxon>
        <taxon>Helotiales</taxon>
        <taxon>Sclerotiniaceae</taxon>
        <taxon>Sclerotinia</taxon>
    </lineage>
</organism>
<dbReference type="KEGG" id="ssl:SS1G_02567"/>
<keyword evidence="2" id="KW-1185">Reference proteome</keyword>
<evidence type="ECO:0000313" key="2">
    <source>
        <dbReference type="Proteomes" id="UP000001312"/>
    </source>
</evidence>
<protein>
    <submittedName>
        <fullName evidence="1">Uncharacterized protein</fullName>
    </submittedName>
</protein>
<dbReference type="GeneID" id="5492107"/>
<dbReference type="InParanoid" id="A7EB81"/>
<reference evidence="2" key="1">
    <citation type="journal article" date="2011" name="PLoS Genet.">
        <title>Genomic analysis of the necrotrophic fungal pathogens Sclerotinia sclerotiorum and Botrytis cinerea.</title>
        <authorList>
            <person name="Amselem J."/>
            <person name="Cuomo C.A."/>
            <person name="van Kan J.A."/>
            <person name="Viaud M."/>
            <person name="Benito E.P."/>
            <person name="Couloux A."/>
            <person name="Coutinho P.M."/>
            <person name="de Vries R.P."/>
            <person name="Dyer P.S."/>
            <person name="Fillinger S."/>
            <person name="Fournier E."/>
            <person name="Gout L."/>
            <person name="Hahn M."/>
            <person name="Kohn L."/>
            <person name="Lapalu N."/>
            <person name="Plummer K.M."/>
            <person name="Pradier J.M."/>
            <person name="Quevillon E."/>
            <person name="Sharon A."/>
            <person name="Simon A."/>
            <person name="ten Have A."/>
            <person name="Tudzynski B."/>
            <person name="Tudzynski P."/>
            <person name="Wincker P."/>
            <person name="Andrew M."/>
            <person name="Anthouard V."/>
            <person name="Beever R.E."/>
            <person name="Beffa R."/>
            <person name="Benoit I."/>
            <person name="Bouzid O."/>
            <person name="Brault B."/>
            <person name="Chen Z."/>
            <person name="Choquer M."/>
            <person name="Collemare J."/>
            <person name="Cotton P."/>
            <person name="Danchin E.G."/>
            <person name="Da Silva C."/>
            <person name="Gautier A."/>
            <person name="Giraud C."/>
            <person name="Giraud T."/>
            <person name="Gonzalez C."/>
            <person name="Grossetete S."/>
            <person name="Guldener U."/>
            <person name="Henrissat B."/>
            <person name="Howlett B.J."/>
            <person name="Kodira C."/>
            <person name="Kretschmer M."/>
            <person name="Lappartient A."/>
            <person name="Leroch M."/>
            <person name="Levis C."/>
            <person name="Mauceli E."/>
            <person name="Neuveglise C."/>
            <person name="Oeser B."/>
            <person name="Pearson M."/>
            <person name="Poulain J."/>
            <person name="Poussereau N."/>
            <person name="Quesneville H."/>
            <person name="Rascle C."/>
            <person name="Schumacher J."/>
            <person name="Segurens B."/>
            <person name="Sexton A."/>
            <person name="Silva E."/>
            <person name="Sirven C."/>
            <person name="Soanes D.M."/>
            <person name="Talbot N.J."/>
            <person name="Templeton M."/>
            <person name="Yandava C."/>
            <person name="Yarden O."/>
            <person name="Zeng Q."/>
            <person name="Rollins J.A."/>
            <person name="Lebrun M.H."/>
            <person name="Dickman M."/>
        </authorList>
    </citation>
    <scope>NUCLEOTIDE SEQUENCE [LARGE SCALE GENOMIC DNA]</scope>
    <source>
        <strain evidence="2">ATCC 18683 / 1980 / Ss-1</strain>
    </source>
</reference>